<evidence type="ECO:0000313" key="2">
    <source>
        <dbReference type="Proteomes" id="UP001634007"/>
    </source>
</evidence>
<proteinExistence type="predicted"/>
<evidence type="ECO:0000313" key="1">
    <source>
        <dbReference type="EMBL" id="KAL3731621.1"/>
    </source>
</evidence>
<dbReference type="AlphaFoldDB" id="A0ABD3K4Q1"/>
<comment type="caution">
    <text evidence="1">The sequence shown here is derived from an EMBL/GenBank/DDBJ whole genome shotgun (WGS) entry which is preliminary data.</text>
</comment>
<dbReference type="Proteomes" id="UP001634007">
    <property type="component" value="Unassembled WGS sequence"/>
</dbReference>
<reference evidence="1 2" key="1">
    <citation type="submission" date="2024-11" db="EMBL/GenBank/DDBJ databases">
        <title>Chromosome-level genome assembly of Eucalyptus globulus Labill. provides insights into its genome evolution.</title>
        <authorList>
            <person name="Li X."/>
        </authorList>
    </citation>
    <scope>NUCLEOTIDE SEQUENCE [LARGE SCALE GENOMIC DNA]</scope>
    <source>
        <strain evidence="1">CL2024</strain>
        <tissue evidence="1">Fresh tender leaves</tissue>
    </source>
</reference>
<protein>
    <submittedName>
        <fullName evidence="1">Uncharacterized protein</fullName>
    </submittedName>
</protein>
<keyword evidence="2" id="KW-1185">Reference proteome</keyword>
<accession>A0ABD3K4Q1</accession>
<dbReference type="EMBL" id="JBJKBG010000007">
    <property type="protein sequence ID" value="KAL3731621.1"/>
    <property type="molecule type" value="Genomic_DNA"/>
</dbReference>
<name>A0ABD3K4Q1_EUCGL</name>
<organism evidence="1 2">
    <name type="scientific">Eucalyptus globulus</name>
    <name type="common">Tasmanian blue gum</name>
    <dbReference type="NCBI Taxonomy" id="34317"/>
    <lineage>
        <taxon>Eukaryota</taxon>
        <taxon>Viridiplantae</taxon>
        <taxon>Streptophyta</taxon>
        <taxon>Embryophyta</taxon>
        <taxon>Tracheophyta</taxon>
        <taxon>Spermatophyta</taxon>
        <taxon>Magnoliopsida</taxon>
        <taxon>eudicotyledons</taxon>
        <taxon>Gunneridae</taxon>
        <taxon>Pentapetalae</taxon>
        <taxon>rosids</taxon>
        <taxon>malvids</taxon>
        <taxon>Myrtales</taxon>
        <taxon>Myrtaceae</taxon>
        <taxon>Myrtoideae</taxon>
        <taxon>Eucalypteae</taxon>
        <taxon>Eucalyptus</taxon>
    </lineage>
</organism>
<gene>
    <name evidence="1" type="ORF">ACJRO7_028496</name>
</gene>
<sequence length="137" mass="15589">MTEEKNVLSIFQRPQCNTSLLQSKDVSKTYEKMITRQDSPISAIRYCLYEGEDGHSSYCYRSYNPSSSGDLITCSFARTESTAAVSPIPWLPERQQPMQRAGRLEFPMDGDDLSLASLHFLSVCCCIKWNRGGKWMN</sequence>